<dbReference type="AlphaFoldDB" id="A0A3N0BYD0"/>
<protein>
    <submittedName>
        <fullName evidence="1">Uncharacterized protein</fullName>
    </submittedName>
</protein>
<dbReference type="EMBL" id="RBEE01000010">
    <property type="protein sequence ID" value="RNL54721.1"/>
    <property type="molecule type" value="Genomic_DNA"/>
</dbReference>
<evidence type="ECO:0000313" key="2">
    <source>
        <dbReference type="Proteomes" id="UP000274046"/>
    </source>
</evidence>
<accession>A0A3N0BYD0</accession>
<dbReference type="OrthoDB" id="6710009at2"/>
<evidence type="ECO:0000313" key="1">
    <source>
        <dbReference type="EMBL" id="RNL54721.1"/>
    </source>
</evidence>
<gene>
    <name evidence="1" type="ORF">D7004_06225</name>
</gene>
<name>A0A3N0BYD0_9SPHI</name>
<reference evidence="1 2" key="1">
    <citation type="submission" date="2018-10" db="EMBL/GenBank/DDBJ databases">
        <title>Genome sequencing of Pedobacter jejuensis TNB23.</title>
        <authorList>
            <person name="Cho Y.-J."/>
            <person name="Cho A."/>
            <person name="Kim O.-S."/>
        </authorList>
    </citation>
    <scope>NUCLEOTIDE SEQUENCE [LARGE SCALE GENOMIC DNA]</scope>
    <source>
        <strain evidence="1 2">TNB23</strain>
    </source>
</reference>
<keyword evidence="2" id="KW-1185">Reference proteome</keyword>
<comment type="caution">
    <text evidence="1">The sequence shown here is derived from an EMBL/GenBank/DDBJ whole genome shotgun (WGS) entry which is preliminary data.</text>
</comment>
<organism evidence="1 2">
    <name type="scientific">Pedobacter jejuensis</name>
    <dbReference type="NCBI Taxonomy" id="1268550"/>
    <lineage>
        <taxon>Bacteria</taxon>
        <taxon>Pseudomonadati</taxon>
        <taxon>Bacteroidota</taxon>
        <taxon>Sphingobacteriia</taxon>
        <taxon>Sphingobacteriales</taxon>
        <taxon>Sphingobacteriaceae</taxon>
        <taxon>Pedobacter</taxon>
    </lineage>
</organism>
<dbReference type="RefSeq" id="WP_123205012.1">
    <property type="nucleotide sequence ID" value="NZ_RBEE01000010.1"/>
</dbReference>
<dbReference type="Pfam" id="PF22000">
    <property type="entry name" value="DUF6929"/>
    <property type="match status" value="1"/>
</dbReference>
<sequence>MHSTQLEIFAEIDGIGSASGLFLKENKLYIIGDNSGNLNEFDITNKQLNQIKILFIKELNTLDNIAKADKPDFEILCNYQNRLFILGSGSTKKRNLMIDFNLKTKEIIEHDLTNVYSKLKVIATIDDENFNIEGAVFTGKSWFLFNRGNGINAKNGVFFIKGEDLTNADNATFVRINLPNINHVESSFTDAVLYKNEIFFIATAEDTKSTYNDGAILGSFVGSIDLKTLEVNFATKISDVNKFEGICFLEQSKNKIEFLLCEDRDTEELRSTVYKLTMSL</sequence>
<dbReference type="InterPro" id="IPR053851">
    <property type="entry name" value="DUF6929"/>
</dbReference>
<dbReference type="Proteomes" id="UP000274046">
    <property type="component" value="Unassembled WGS sequence"/>
</dbReference>
<proteinExistence type="predicted"/>